<evidence type="ECO:0000259" key="1">
    <source>
        <dbReference type="Pfam" id="PF01323"/>
    </source>
</evidence>
<dbReference type="AlphaFoldDB" id="A0A517X3N7"/>
<dbReference type="Gene3D" id="3.40.30.10">
    <property type="entry name" value="Glutaredoxin"/>
    <property type="match status" value="1"/>
</dbReference>
<dbReference type="OrthoDB" id="9799122at2"/>
<sequence length="226" mass="24908">MTLTVNVISDIICPWCYIGKRRLEKAIEHLGDASVVKVDWHPFQLNPLLPIEGINRREYRSNKFGSWERSLALDAQVTAAGAEVGIDFSFAKIKITPNTFAAHRLVWQAGLEGVQEAVVEAIFHSYFVEARDISDYQTLLEVVAGGGLNRDRAANLLASNEGIDALQLAEQTARQAGVRSVPFSVVNDEISFSGAEHSDVFLSAFEQLISNEHDSCEIKSDGKKTC</sequence>
<gene>
    <name evidence="2" type="ORF">V202x_55300</name>
</gene>
<evidence type="ECO:0000313" key="3">
    <source>
        <dbReference type="Proteomes" id="UP000318384"/>
    </source>
</evidence>
<accession>A0A517X3N7</accession>
<dbReference type="CDD" id="cd03024">
    <property type="entry name" value="DsbA_FrnE"/>
    <property type="match status" value="1"/>
</dbReference>
<dbReference type="PANTHER" id="PTHR13887">
    <property type="entry name" value="GLUTATHIONE S-TRANSFERASE KAPPA"/>
    <property type="match status" value="1"/>
</dbReference>
<protein>
    <submittedName>
        <fullName evidence="2">DSBA-like thioredoxin domain protein</fullName>
    </submittedName>
</protein>
<dbReference type="Proteomes" id="UP000318384">
    <property type="component" value="Chromosome"/>
</dbReference>
<dbReference type="InterPro" id="IPR001853">
    <property type="entry name" value="DSBA-like_thioredoxin_dom"/>
</dbReference>
<dbReference type="Pfam" id="PF01323">
    <property type="entry name" value="DSBA"/>
    <property type="match status" value="1"/>
</dbReference>
<dbReference type="RefSeq" id="WP_145180053.1">
    <property type="nucleotide sequence ID" value="NZ_CP037422.1"/>
</dbReference>
<name>A0A517X3N7_9PLAN</name>
<feature type="domain" description="DSBA-like thioredoxin" evidence="1">
    <location>
        <begin position="4"/>
        <end position="205"/>
    </location>
</feature>
<keyword evidence="3" id="KW-1185">Reference proteome</keyword>
<dbReference type="GO" id="GO:0016491">
    <property type="term" value="F:oxidoreductase activity"/>
    <property type="evidence" value="ECO:0007669"/>
    <property type="project" value="InterPro"/>
</dbReference>
<reference evidence="2 3" key="1">
    <citation type="submission" date="2019-03" db="EMBL/GenBank/DDBJ databases">
        <title>Deep-cultivation of Planctomycetes and their phenomic and genomic characterization uncovers novel biology.</title>
        <authorList>
            <person name="Wiegand S."/>
            <person name="Jogler M."/>
            <person name="Boedeker C."/>
            <person name="Pinto D."/>
            <person name="Vollmers J."/>
            <person name="Rivas-Marin E."/>
            <person name="Kohn T."/>
            <person name="Peeters S.H."/>
            <person name="Heuer A."/>
            <person name="Rast P."/>
            <person name="Oberbeckmann S."/>
            <person name="Bunk B."/>
            <person name="Jeske O."/>
            <person name="Meyerdierks A."/>
            <person name="Storesund J.E."/>
            <person name="Kallscheuer N."/>
            <person name="Luecker S."/>
            <person name="Lage O.M."/>
            <person name="Pohl T."/>
            <person name="Merkel B.J."/>
            <person name="Hornburger P."/>
            <person name="Mueller R.-W."/>
            <person name="Bruemmer F."/>
            <person name="Labrenz M."/>
            <person name="Spormann A.M."/>
            <person name="Op den Camp H."/>
            <person name="Overmann J."/>
            <person name="Amann R."/>
            <person name="Jetten M.S.M."/>
            <person name="Mascher T."/>
            <person name="Medema M.H."/>
            <person name="Devos D.P."/>
            <person name="Kaster A.-K."/>
            <person name="Ovreas L."/>
            <person name="Rohde M."/>
            <person name="Galperin M.Y."/>
            <person name="Jogler C."/>
        </authorList>
    </citation>
    <scope>NUCLEOTIDE SEQUENCE [LARGE SCALE GENOMIC DNA]</scope>
    <source>
        <strain evidence="2 3">V202</strain>
    </source>
</reference>
<dbReference type="PANTHER" id="PTHR13887:SF41">
    <property type="entry name" value="THIOREDOXIN SUPERFAMILY PROTEIN"/>
    <property type="match status" value="1"/>
</dbReference>
<proteinExistence type="predicted"/>
<evidence type="ECO:0000313" key="2">
    <source>
        <dbReference type="EMBL" id="QDU12105.1"/>
    </source>
</evidence>
<dbReference type="SUPFAM" id="SSF52833">
    <property type="entry name" value="Thioredoxin-like"/>
    <property type="match status" value="1"/>
</dbReference>
<organism evidence="2 3">
    <name type="scientific">Gimesia aquarii</name>
    <dbReference type="NCBI Taxonomy" id="2527964"/>
    <lineage>
        <taxon>Bacteria</taxon>
        <taxon>Pseudomonadati</taxon>
        <taxon>Planctomycetota</taxon>
        <taxon>Planctomycetia</taxon>
        <taxon>Planctomycetales</taxon>
        <taxon>Planctomycetaceae</taxon>
        <taxon>Gimesia</taxon>
    </lineage>
</organism>
<dbReference type="InterPro" id="IPR036249">
    <property type="entry name" value="Thioredoxin-like_sf"/>
</dbReference>
<dbReference type="EMBL" id="CP037422">
    <property type="protein sequence ID" value="QDU12105.1"/>
    <property type="molecule type" value="Genomic_DNA"/>
</dbReference>